<reference evidence="2" key="1">
    <citation type="journal article" date="2019" name="Int. J. Syst. Evol. Microbiol.">
        <title>The Global Catalogue of Microorganisms (GCM) 10K type strain sequencing project: providing services to taxonomists for standard genome sequencing and annotation.</title>
        <authorList>
            <consortium name="The Broad Institute Genomics Platform"/>
            <consortium name="The Broad Institute Genome Sequencing Center for Infectious Disease"/>
            <person name="Wu L."/>
            <person name="Ma J."/>
        </authorList>
    </citation>
    <scope>NUCLEOTIDE SEQUENCE [LARGE SCALE GENOMIC DNA]</scope>
    <source>
        <strain evidence="2">CGMCC 4.7677</strain>
    </source>
</reference>
<dbReference type="Proteomes" id="UP000605897">
    <property type="component" value="Unassembled WGS sequence"/>
</dbReference>
<organism evidence="1 2">
    <name type="scientific">Amycolatopsis deserti</name>
    <dbReference type="NCBI Taxonomy" id="185696"/>
    <lineage>
        <taxon>Bacteria</taxon>
        <taxon>Bacillati</taxon>
        <taxon>Actinomycetota</taxon>
        <taxon>Actinomycetes</taxon>
        <taxon>Pseudonocardiales</taxon>
        <taxon>Pseudonocardiaceae</taxon>
        <taxon>Amycolatopsis</taxon>
    </lineage>
</organism>
<evidence type="ECO:0000313" key="1">
    <source>
        <dbReference type="EMBL" id="GHE97690.1"/>
    </source>
</evidence>
<protein>
    <recommendedName>
        <fullName evidence="3">Secreted protein</fullName>
    </recommendedName>
</protein>
<name>A0ABQ3IXQ8_9PSEU</name>
<dbReference type="EMBL" id="BNAU01000003">
    <property type="protein sequence ID" value="GHE97690.1"/>
    <property type="molecule type" value="Genomic_DNA"/>
</dbReference>
<keyword evidence="2" id="KW-1185">Reference proteome</keyword>
<gene>
    <name evidence="1" type="ORF">GCM10017786_33080</name>
</gene>
<accession>A0ABQ3IXQ8</accession>
<evidence type="ECO:0008006" key="3">
    <source>
        <dbReference type="Google" id="ProtNLM"/>
    </source>
</evidence>
<proteinExistence type="predicted"/>
<sequence>MTTHDRWFAPPRSATMVGRAVETIVWSSAASSIPSMIAATMVFRARLLVTPRTLVLVRSARGLPHPMVWGALSRASPEWFAEGARTPRVQPLRW</sequence>
<evidence type="ECO:0000313" key="2">
    <source>
        <dbReference type="Proteomes" id="UP000605897"/>
    </source>
</evidence>
<comment type="caution">
    <text evidence="1">The sequence shown here is derived from an EMBL/GenBank/DDBJ whole genome shotgun (WGS) entry which is preliminary data.</text>
</comment>